<dbReference type="EMBL" id="VUMN01000008">
    <property type="protein sequence ID" value="MSS58211.1"/>
    <property type="molecule type" value="Genomic_DNA"/>
</dbReference>
<organism evidence="1 2">
    <name type="scientific">Stecheria intestinalis</name>
    <dbReference type="NCBI Taxonomy" id="2606630"/>
    <lineage>
        <taxon>Bacteria</taxon>
        <taxon>Bacillati</taxon>
        <taxon>Bacillota</taxon>
        <taxon>Erysipelotrichia</taxon>
        <taxon>Erysipelotrichales</taxon>
        <taxon>Erysipelotrichaceae</taxon>
        <taxon>Stecheria</taxon>
    </lineage>
</organism>
<reference evidence="1 2" key="1">
    <citation type="submission" date="2019-08" db="EMBL/GenBank/DDBJ databases">
        <title>In-depth cultivation of the pig gut microbiome towards novel bacterial diversity and tailored functional studies.</title>
        <authorList>
            <person name="Wylensek D."/>
            <person name="Hitch T.C.A."/>
            <person name="Clavel T."/>
        </authorList>
    </citation>
    <scope>NUCLEOTIDE SEQUENCE [LARGE SCALE GENOMIC DNA]</scope>
    <source>
        <strain evidence="1 2">Oil+RF-744-GAM-WT-6</strain>
    </source>
</reference>
<dbReference type="RefSeq" id="WP_154503877.1">
    <property type="nucleotide sequence ID" value="NZ_VUMN01000008.1"/>
</dbReference>
<accession>A0A7X2NRE6</accession>
<evidence type="ECO:0000313" key="1">
    <source>
        <dbReference type="EMBL" id="MSS58211.1"/>
    </source>
</evidence>
<evidence type="ECO:0000313" key="2">
    <source>
        <dbReference type="Proteomes" id="UP000461880"/>
    </source>
</evidence>
<proteinExistence type="predicted"/>
<dbReference type="AlphaFoldDB" id="A0A7X2NRE6"/>
<keyword evidence="2" id="KW-1185">Reference proteome</keyword>
<protein>
    <submittedName>
        <fullName evidence="1">Uncharacterized protein</fullName>
    </submittedName>
</protein>
<comment type="caution">
    <text evidence="1">The sequence shown here is derived from an EMBL/GenBank/DDBJ whole genome shotgun (WGS) entry which is preliminary data.</text>
</comment>
<sequence>MDSEERMADLREGALREVQKLSDAIAHDVRRSESLPEGALTQSVLSRAITRTERMNDLLRECWRADHDSSMAEPAVLSSHGIKVDVDYEDGILSVFTPMTTARNGTNAAEAVSSAILAYEYENQIDLASEAPHRFALIETRWVRKITRTVMDNCNEDGAVINAIMRTIIRTDNVKCLVFFGVRTLEAPEGDRIGTEFQLIPSEKFQSMTWI</sequence>
<dbReference type="Proteomes" id="UP000461880">
    <property type="component" value="Unassembled WGS sequence"/>
</dbReference>
<name>A0A7X2NRE6_9FIRM</name>
<gene>
    <name evidence="1" type="ORF">FYJ51_04755</name>
</gene>